<keyword evidence="2" id="KW-1133">Transmembrane helix</keyword>
<keyword evidence="4" id="KW-1185">Reference proteome</keyword>
<dbReference type="OrthoDB" id="1921208at2759"/>
<feature type="transmembrane region" description="Helical" evidence="2">
    <location>
        <begin position="185"/>
        <end position="205"/>
    </location>
</feature>
<organism evidence="3 4">
    <name type="scientific">Cylindrobasidium torrendii FP15055 ss-10</name>
    <dbReference type="NCBI Taxonomy" id="1314674"/>
    <lineage>
        <taxon>Eukaryota</taxon>
        <taxon>Fungi</taxon>
        <taxon>Dikarya</taxon>
        <taxon>Basidiomycota</taxon>
        <taxon>Agaricomycotina</taxon>
        <taxon>Agaricomycetes</taxon>
        <taxon>Agaricomycetidae</taxon>
        <taxon>Agaricales</taxon>
        <taxon>Marasmiineae</taxon>
        <taxon>Physalacriaceae</taxon>
        <taxon>Cylindrobasidium</taxon>
    </lineage>
</organism>
<keyword evidence="2" id="KW-0812">Transmembrane</keyword>
<evidence type="ECO:0000313" key="4">
    <source>
        <dbReference type="Proteomes" id="UP000054007"/>
    </source>
</evidence>
<dbReference type="InterPro" id="IPR052953">
    <property type="entry name" value="Ser-rich/MCO-related"/>
</dbReference>
<keyword evidence="2" id="KW-0472">Membrane</keyword>
<feature type="compositionally biased region" description="Basic and acidic residues" evidence="1">
    <location>
        <begin position="160"/>
        <end position="173"/>
    </location>
</feature>
<dbReference type="Gene3D" id="2.60.40.420">
    <property type="entry name" value="Cupredoxins - blue copper proteins"/>
    <property type="match status" value="1"/>
</dbReference>
<name>A0A0D7BB58_9AGAR</name>
<dbReference type="STRING" id="1314674.A0A0D7BB58"/>
<evidence type="ECO:0000313" key="3">
    <source>
        <dbReference type="EMBL" id="KIY67409.1"/>
    </source>
</evidence>
<reference evidence="3 4" key="1">
    <citation type="journal article" date="2015" name="Fungal Genet. Biol.">
        <title>Evolution of novel wood decay mechanisms in Agaricales revealed by the genome sequences of Fistulina hepatica and Cylindrobasidium torrendii.</title>
        <authorList>
            <person name="Floudas D."/>
            <person name="Held B.W."/>
            <person name="Riley R."/>
            <person name="Nagy L.G."/>
            <person name="Koehler G."/>
            <person name="Ransdell A.S."/>
            <person name="Younus H."/>
            <person name="Chow J."/>
            <person name="Chiniquy J."/>
            <person name="Lipzen A."/>
            <person name="Tritt A."/>
            <person name="Sun H."/>
            <person name="Haridas S."/>
            <person name="LaButti K."/>
            <person name="Ohm R.A."/>
            <person name="Kues U."/>
            <person name="Blanchette R.A."/>
            <person name="Grigoriev I.V."/>
            <person name="Minto R.E."/>
            <person name="Hibbett D.S."/>
        </authorList>
    </citation>
    <scope>NUCLEOTIDE SEQUENCE [LARGE SCALE GENOMIC DNA]</scope>
    <source>
        <strain evidence="3 4">FP15055 ss-10</strain>
    </source>
</reference>
<gene>
    <name evidence="3" type="ORF">CYLTODRAFT_454512</name>
</gene>
<dbReference type="PANTHER" id="PTHR34883">
    <property type="entry name" value="SERINE-RICH PROTEIN, PUTATIVE-RELATED-RELATED"/>
    <property type="match status" value="1"/>
</dbReference>
<dbReference type="EMBL" id="KN880527">
    <property type="protein sequence ID" value="KIY67409.1"/>
    <property type="molecule type" value="Genomic_DNA"/>
</dbReference>
<evidence type="ECO:0000256" key="2">
    <source>
        <dbReference type="SAM" id="Phobius"/>
    </source>
</evidence>
<dbReference type="Proteomes" id="UP000054007">
    <property type="component" value="Unassembled WGS sequence"/>
</dbReference>
<dbReference type="AlphaFoldDB" id="A0A0D7BB58"/>
<dbReference type="SUPFAM" id="SSF49503">
    <property type="entry name" value="Cupredoxins"/>
    <property type="match status" value="1"/>
</dbReference>
<proteinExistence type="predicted"/>
<dbReference type="PANTHER" id="PTHR34883:SF15">
    <property type="entry name" value="EXTRACELLULAR SERINE-RICH PROTEIN"/>
    <property type="match status" value="1"/>
</dbReference>
<dbReference type="InterPro" id="IPR008972">
    <property type="entry name" value="Cupredoxin"/>
</dbReference>
<dbReference type="CDD" id="cd00920">
    <property type="entry name" value="Cupredoxin"/>
    <property type="match status" value="1"/>
</dbReference>
<evidence type="ECO:0000256" key="1">
    <source>
        <dbReference type="SAM" id="MobiDB-lite"/>
    </source>
</evidence>
<accession>A0A0D7BB58</accession>
<sequence>MGLFIFPLVQATVYTVSVGKDETTGKKGVGFDPSVITPQAGDTVTFLFQAGSHSVVASSFERPCTPSGVYTSGVFTVSPDTPVDADGLPTATYTVESSSPLWFFDQAGGECHDGGVLALNPATYGTQTAAAFKANAARDPGTQNAPSTDDVGSNSADGAESAKDKKVDTKESVTDDMAADSATLVGVRIGLMMGAFIVFLGGGIWP</sequence>
<feature type="compositionally biased region" description="Polar residues" evidence="1">
    <location>
        <begin position="141"/>
        <end position="156"/>
    </location>
</feature>
<feature type="region of interest" description="Disordered" evidence="1">
    <location>
        <begin position="136"/>
        <end position="175"/>
    </location>
</feature>
<evidence type="ECO:0008006" key="5">
    <source>
        <dbReference type="Google" id="ProtNLM"/>
    </source>
</evidence>
<protein>
    <recommendedName>
        <fullName evidence="5">Cupredoxin</fullName>
    </recommendedName>
</protein>